<dbReference type="Proteomes" id="UP001305779">
    <property type="component" value="Unassembled WGS sequence"/>
</dbReference>
<evidence type="ECO:0000259" key="1">
    <source>
        <dbReference type="SMART" id="SM00256"/>
    </source>
</evidence>
<proteinExistence type="predicted"/>
<dbReference type="EMBL" id="JAXOVC010000009">
    <property type="protein sequence ID" value="KAK4497450.1"/>
    <property type="molecule type" value="Genomic_DNA"/>
</dbReference>
<evidence type="ECO:0000313" key="2">
    <source>
        <dbReference type="EMBL" id="KAK4497450.1"/>
    </source>
</evidence>
<dbReference type="CDD" id="cd09917">
    <property type="entry name" value="F-box_SF"/>
    <property type="match status" value="1"/>
</dbReference>
<reference evidence="2 3" key="1">
    <citation type="journal article" date="2023" name="G3 (Bethesda)">
        <title>A chromosome-level genome assembly of Zasmidium syzygii isolated from banana leaves.</title>
        <authorList>
            <person name="van Westerhoven A.C."/>
            <person name="Mehrabi R."/>
            <person name="Talebi R."/>
            <person name="Steentjes M.B.F."/>
            <person name="Corcolon B."/>
            <person name="Chong P.A."/>
            <person name="Kema G.H.J."/>
            <person name="Seidl M.F."/>
        </authorList>
    </citation>
    <scope>NUCLEOTIDE SEQUENCE [LARGE SCALE GENOMIC DNA]</scope>
    <source>
        <strain evidence="2 3">P124</strain>
    </source>
</reference>
<dbReference type="SMART" id="SM00256">
    <property type="entry name" value="FBOX"/>
    <property type="match status" value="1"/>
</dbReference>
<accession>A0ABR0E7N0</accession>
<keyword evidence="3" id="KW-1185">Reference proteome</keyword>
<sequence>MLSALTTYAKSWIPTTGSSEAERTMKDSETPAALGLPNEVLMRIFSLLPKRQDVAACRLVCRDFKELSSPFLITRIVVAKRLDTMEKFYDVMEHPYFRKHVTELIYDASWYDHMLARDPMAYADARMSEQREERLSDVKAQTRQYVDLWDRALRGFTTTARPRELLEDMDDNSELSWKMVTYHDYSMRCGHQLRMLSTGMPSYAIKAAFHNFPRLRHVVFGDYRNIAKDEESYSECCARLFGDTLEPYGLNVDPNADYMTAGMAIDEVDQPDPFDELIELASVLHSVDQRTRSRFRTFSIGGHAFMRLPGGPQGIMLREGDIQGNPGIPLNLGEDAEPEIDSLDFKGFEGVQHLALPVEVYEPKFDLNPDDERENMQYICFGAGFVRPMLQHAAPTLTHLELSATKLSVRNNEAVTILQKLFFDLDFPTLRHLDLRGWVLQADPTTAFLSKVSTTLKELRLICNVVFDPAKLAQWGGENLCLDGVQIYNYDHGVVGVEEDALDEHASLVHEGQWLAGRQNYLAKVPVATGQTAPGRIVEEL</sequence>
<dbReference type="InterPro" id="IPR032675">
    <property type="entry name" value="LRR_dom_sf"/>
</dbReference>
<protein>
    <recommendedName>
        <fullName evidence="1">F-box domain-containing protein</fullName>
    </recommendedName>
</protein>
<evidence type="ECO:0000313" key="3">
    <source>
        <dbReference type="Proteomes" id="UP001305779"/>
    </source>
</evidence>
<dbReference type="InterPro" id="IPR001810">
    <property type="entry name" value="F-box_dom"/>
</dbReference>
<organism evidence="2 3">
    <name type="scientific">Zasmidium cellare</name>
    <name type="common">Wine cellar mold</name>
    <name type="synonym">Racodium cellare</name>
    <dbReference type="NCBI Taxonomy" id="395010"/>
    <lineage>
        <taxon>Eukaryota</taxon>
        <taxon>Fungi</taxon>
        <taxon>Dikarya</taxon>
        <taxon>Ascomycota</taxon>
        <taxon>Pezizomycotina</taxon>
        <taxon>Dothideomycetes</taxon>
        <taxon>Dothideomycetidae</taxon>
        <taxon>Mycosphaerellales</taxon>
        <taxon>Mycosphaerellaceae</taxon>
        <taxon>Zasmidium</taxon>
    </lineage>
</organism>
<dbReference type="InterPro" id="IPR036047">
    <property type="entry name" value="F-box-like_dom_sf"/>
</dbReference>
<dbReference type="SUPFAM" id="SSF81383">
    <property type="entry name" value="F-box domain"/>
    <property type="match status" value="1"/>
</dbReference>
<comment type="caution">
    <text evidence="2">The sequence shown here is derived from an EMBL/GenBank/DDBJ whole genome shotgun (WGS) entry which is preliminary data.</text>
</comment>
<dbReference type="Gene3D" id="3.80.10.10">
    <property type="entry name" value="Ribonuclease Inhibitor"/>
    <property type="match status" value="1"/>
</dbReference>
<name>A0ABR0E7N0_ZASCE</name>
<dbReference type="Pfam" id="PF12937">
    <property type="entry name" value="F-box-like"/>
    <property type="match status" value="1"/>
</dbReference>
<gene>
    <name evidence="2" type="ORF">PRZ48_011901</name>
</gene>
<feature type="domain" description="F-box" evidence="1">
    <location>
        <begin position="36"/>
        <end position="75"/>
    </location>
</feature>
<dbReference type="Gene3D" id="1.20.1280.50">
    <property type="match status" value="1"/>
</dbReference>